<protein>
    <recommendedName>
        <fullName evidence="3">Alpha/beta hydrolase fold-3 domain-containing protein</fullName>
    </recommendedName>
</protein>
<feature type="compositionally biased region" description="Basic and acidic residues" evidence="1">
    <location>
        <begin position="1207"/>
        <end position="1218"/>
    </location>
</feature>
<dbReference type="InterPro" id="IPR029058">
    <property type="entry name" value="AB_hydrolase_fold"/>
</dbReference>
<name>A0ABN9SMJ5_9DINO</name>
<dbReference type="Gene3D" id="3.40.50.1820">
    <property type="entry name" value="alpha/beta hydrolase"/>
    <property type="match status" value="2"/>
</dbReference>
<evidence type="ECO:0000313" key="5">
    <source>
        <dbReference type="Proteomes" id="UP001189429"/>
    </source>
</evidence>
<feature type="region of interest" description="Disordered" evidence="1">
    <location>
        <begin position="1178"/>
        <end position="1218"/>
    </location>
</feature>
<dbReference type="InterPro" id="IPR013094">
    <property type="entry name" value="AB_hydrolase_3"/>
</dbReference>
<feature type="compositionally biased region" description="Basic and acidic residues" evidence="1">
    <location>
        <begin position="516"/>
        <end position="534"/>
    </location>
</feature>
<evidence type="ECO:0000256" key="1">
    <source>
        <dbReference type="SAM" id="MobiDB-lite"/>
    </source>
</evidence>
<keyword evidence="2" id="KW-0812">Transmembrane</keyword>
<dbReference type="PANTHER" id="PTHR12277">
    <property type="entry name" value="ALPHA/BETA HYDROLASE DOMAIN-CONTAINING PROTEIN"/>
    <property type="match status" value="1"/>
</dbReference>
<feature type="transmembrane region" description="Helical" evidence="2">
    <location>
        <begin position="1304"/>
        <end position="1329"/>
    </location>
</feature>
<dbReference type="Pfam" id="PF07859">
    <property type="entry name" value="Abhydrolase_3"/>
    <property type="match status" value="1"/>
</dbReference>
<dbReference type="SUPFAM" id="SSF53474">
    <property type="entry name" value="alpha/beta-Hydrolases"/>
    <property type="match status" value="2"/>
</dbReference>
<accession>A0ABN9SMJ5</accession>
<gene>
    <name evidence="4" type="ORF">PCOR1329_LOCUS30839</name>
</gene>
<dbReference type="PANTHER" id="PTHR12277:SF81">
    <property type="entry name" value="PROTEIN ABHD13"/>
    <property type="match status" value="1"/>
</dbReference>
<keyword evidence="5" id="KW-1185">Reference proteome</keyword>
<feature type="domain" description="Alpha/beta hydrolase fold-3" evidence="3">
    <location>
        <begin position="47"/>
        <end position="117"/>
    </location>
</feature>
<sequence>MRGEQADGLRIHGWFIPFSSSASTAPTLLFCHENAGNIGLRIPNFERMREKLGVNILAIDYRGYGCSEGFPSEEGLIEDALCAWKWLQAKAERKEIDGDKIFVFGRSLGGAVAIALARLPPCVLEVVCPPAWLPTGNSGDARHPGPEAPPRVASPAVCLAPELTQAQAEPEADSLGALAAAVPGVLVARSWRRAAPCEAAVAECPRLRRPRSGGVMALPPRDVGLEGWKELLPGQRLSVGYSDDQVKQEGVLLHPSWPPGARAALTSDAAEYEEDDTDVGPQAWPVGAAQMPAGGGAPEGWPRTSRRCRAALSEEELEAAIVHSRVLVEERLPGLAPGPPAKVAGPGARRAEGADFFGEARRSALGVEYDAQGEICEPIRTACRESLQEAFPAWPSEGPVSALTVCRNMERTNSDPRSWRGDFLRPRGVGDSDRVTHEMHVLCDILLWAVVCAQMDLGDSMCLETAARRITELVEVYFDPAKPVWDGSRLYPGAVSSDDSADQTLLQFATRRIREQREAQAEPSYDKGPQRAEGDGTTDGGGRERQRRPPSKDVKRGVARGRLAASRSARELFPLPRWRLPELRVAGSVRGRAPRRRKRLVFKMGNEAVGALNWLAGCRGGPAYFDPDPMQSEVLERICELASRRYPGPDALIERAAVRRLLRGHAPCDGAGCLARVAPFRKGLVSLPETVEGCPSFEDVAPPGFQRFLKGHPERMLRADSPSSTVAPYFDPALKRSVKTYRQFISDLLEIALPDGLGPWSEEAERLLSSYSLHVGLADVKDCFYRLRLPGWLSEYFCLPVVPAYLLGVEGEIWEGRALGRHDLVSPCWTVFPMGFTWSLWAAQRINEYQASSLCPQLHESPLSDRGRPPVFGPSVPKGHISHYVYVDNLGVASTDQPIVTDAIAQLVEGFDQRGLLLHGSSVGTEVETLGTEVSGALWRTRVTQKRFWLIRQALNGLLRRRRLTGWAVEVLVGHCAFAGLLSRGTLSVFHTVYAFMRKSYAEPSVLWHEARQELETFRGLLIFLESDWTLQWNDLVVATDSSLEAGAVATTRWPRSLVAEVGRVQERARFREPAAAEADGAAGAAPAARRGAREAALEAAGFWRDADGEWRLAEGVIDDDEQAAAWEADPSFRRTPRGPQLLPELTAARRAQDWRARLSLAELPSAPKLPRRERGLQALPQDWSHPIVASSVDGGSTSDDQQVEPAGERREGEPLKEAARRRALTMAPGMGEAMAGYVNHLSFEGPENAKGCQERAGLMYRFGEFLRQDKAMAPRAWKGLQGWRRLAPRRGRRARPLALRCGLAWRMGVQNVLPMAVLLLAMVSGYLWPSRRLKLARGNVIASAMGECRRWSLLLLLDNRWHSIERVRSVEVPLLFLCGEKDEVVPPDHMVRLEKSAVRSRSHRLVLFPEGQHNDTWEKGGAQYWEVQAAFLAECWPPSATPGGAEAAT</sequence>
<keyword evidence="2" id="KW-1133">Transmembrane helix</keyword>
<feature type="region of interest" description="Disordered" evidence="1">
    <location>
        <begin position="1122"/>
        <end position="1142"/>
    </location>
</feature>
<keyword evidence="2" id="KW-0472">Membrane</keyword>
<dbReference type="EMBL" id="CAUYUJ010011991">
    <property type="protein sequence ID" value="CAK0833007.1"/>
    <property type="molecule type" value="Genomic_DNA"/>
</dbReference>
<organism evidence="4 5">
    <name type="scientific">Prorocentrum cordatum</name>
    <dbReference type="NCBI Taxonomy" id="2364126"/>
    <lineage>
        <taxon>Eukaryota</taxon>
        <taxon>Sar</taxon>
        <taxon>Alveolata</taxon>
        <taxon>Dinophyceae</taxon>
        <taxon>Prorocentrales</taxon>
        <taxon>Prorocentraceae</taxon>
        <taxon>Prorocentrum</taxon>
    </lineage>
</organism>
<dbReference type="Proteomes" id="UP001189429">
    <property type="component" value="Unassembled WGS sequence"/>
</dbReference>
<proteinExistence type="predicted"/>
<evidence type="ECO:0000313" key="4">
    <source>
        <dbReference type="EMBL" id="CAK0833007.1"/>
    </source>
</evidence>
<evidence type="ECO:0000259" key="3">
    <source>
        <dbReference type="Pfam" id="PF07859"/>
    </source>
</evidence>
<evidence type="ECO:0000256" key="2">
    <source>
        <dbReference type="SAM" id="Phobius"/>
    </source>
</evidence>
<comment type="caution">
    <text evidence="4">The sequence shown here is derived from an EMBL/GenBank/DDBJ whole genome shotgun (WGS) entry which is preliminary data.</text>
</comment>
<reference evidence="4" key="1">
    <citation type="submission" date="2023-10" db="EMBL/GenBank/DDBJ databases">
        <authorList>
            <person name="Chen Y."/>
            <person name="Shah S."/>
            <person name="Dougan E. K."/>
            <person name="Thang M."/>
            <person name="Chan C."/>
        </authorList>
    </citation>
    <scope>NUCLEOTIDE SEQUENCE [LARGE SCALE GENOMIC DNA]</scope>
</reference>
<feature type="region of interest" description="Disordered" evidence="1">
    <location>
        <begin position="516"/>
        <end position="562"/>
    </location>
</feature>